<evidence type="ECO:0000313" key="2">
    <source>
        <dbReference type="Proteomes" id="UP001631969"/>
    </source>
</evidence>
<comment type="caution">
    <text evidence="1">The sequence shown here is derived from an EMBL/GenBank/DDBJ whole genome shotgun (WGS) entry which is preliminary data.</text>
</comment>
<reference evidence="1" key="1">
    <citation type="submission" date="2024-12" db="EMBL/GenBank/DDBJ databases">
        <authorList>
            <person name="Wu N."/>
        </authorList>
    </citation>
    <scope>NUCLEOTIDE SEQUENCE</scope>
    <source>
        <strain evidence="1">P15</strain>
    </source>
</reference>
<organism evidence="1 2">
    <name type="scientific">Paenibacillus mesotrionivorans</name>
    <dbReference type="NCBI Taxonomy" id="3160968"/>
    <lineage>
        <taxon>Bacteria</taxon>
        <taxon>Bacillati</taxon>
        <taxon>Bacillota</taxon>
        <taxon>Bacilli</taxon>
        <taxon>Bacillales</taxon>
        <taxon>Paenibacillaceae</taxon>
        <taxon>Paenibacillus</taxon>
    </lineage>
</organism>
<proteinExistence type="predicted"/>
<dbReference type="EMBL" id="JBJURJ010000003">
    <property type="protein sequence ID" value="MFM9327910.1"/>
    <property type="molecule type" value="Genomic_DNA"/>
</dbReference>
<keyword evidence="2" id="KW-1185">Reference proteome</keyword>
<name>A0ACC7NV45_9BACL</name>
<evidence type="ECO:0000313" key="1">
    <source>
        <dbReference type="EMBL" id="MFM9327910.1"/>
    </source>
</evidence>
<gene>
    <name evidence="1" type="primary">liaF</name>
    <name evidence="1" type="ORF">ACI1P1_06280</name>
</gene>
<sequence length="222" mass="24884">MDSRQPNYNKGRNTYLLLIGAGVFVLLSKVVATPATVISLFMVLLGVYCIRHGIRRKGYVLLCIGGFILVGSHFVVIMALILISLGYFYIKSKEMHGETGAIQRTRLIESQKRNKEAWILRSLSLWCVIGELSLDFTLAIPEEPETTLVLQGMIGDIDLYFPEDMAVSIESSVLFGQMRVGSQRESGTMNKIYWQSPHYDTADTKVKLIVSYLVGDIDIKVL</sequence>
<accession>A0ACC7NV45</accession>
<protein>
    <submittedName>
        <fullName evidence="1">Cell wall-active antibiotics response protein LiaF</fullName>
    </submittedName>
</protein>
<dbReference type="Proteomes" id="UP001631969">
    <property type="component" value="Unassembled WGS sequence"/>
</dbReference>